<feature type="transmembrane region" description="Helical" evidence="9">
    <location>
        <begin position="130"/>
        <end position="147"/>
    </location>
</feature>
<keyword evidence="4 9" id="KW-0812">Transmembrane</keyword>
<dbReference type="Gene3D" id="3.30.565.10">
    <property type="entry name" value="Histidine kinase-like ATPase, C-terminal domain"/>
    <property type="match status" value="1"/>
</dbReference>
<keyword evidence="3" id="KW-0808">Transferase</keyword>
<evidence type="ECO:0000256" key="2">
    <source>
        <dbReference type="ARBA" id="ARBA00022475"/>
    </source>
</evidence>
<feature type="transmembrane region" description="Helical" evidence="9">
    <location>
        <begin position="54"/>
        <end position="74"/>
    </location>
</feature>
<evidence type="ECO:0000256" key="7">
    <source>
        <dbReference type="ARBA" id="ARBA00023012"/>
    </source>
</evidence>
<protein>
    <submittedName>
        <fullName evidence="11">Histidine kinase</fullName>
    </submittedName>
</protein>
<name>A0ABW9W8N1_9BURK</name>
<evidence type="ECO:0000256" key="6">
    <source>
        <dbReference type="ARBA" id="ARBA00022989"/>
    </source>
</evidence>
<evidence type="ECO:0000256" key="3">
    <source>
        <dbReference type="ARBA" id="ARBA00022679"/>
    </source>
</evidence>
<feature type="transmembrane region" description="Helical" evidence="9">
    <location>
        <begin position="94"/>
        <end position="118"/>
    </location>
</feature>
<dbReference type="EMBL" id="WWCT01000039">
    <property type="protein sequence ID" value="MYN30457.1"/>
    <property type="molecule type" value="Genomic_DNA"/>
</dbReference>
<keyword evidence="5 11" id="KW-0418">Kinase</keyword>
<dbReference type="InterPro" id="IPR011712">
    <property type="entry name" value="Sig_transdc_His_kin_sub3_dim/P"/>
</dbReference>
<sequence length="559" mass="61701">MPPVTHDIDTPTGRNGDVAGASMVFIMRLLLALSALLTLSIAPGDLGNASTQGALAWMVFSAYLAHSMTLLVAARRHGNPFWHGKLVYWLDLGWYGLMVYCSGGSNSFFFPFFFFVILTASFQWGFDEGARITLASSLVLALATWLADQSANQANLLLRTTFLLALGYMISYWGGLGLTQRHRLNLLRRVSQLSNPRFGVDQTIASMLQQTGRFYHASNCLLLMRGGADELWQLHSATPDKVTLSHLSDAAAAPLLAFAPKTLVQYAGALHPRLPRTIEARQREVSQSRWEALPPAQLVHLIDLLDASSFISVPLPLRKGQGRLYVVSGAERLTRGDAAFLHQLATQFFPVIENIILLDRLASDAAFRERQKIARDLHDSTIQPYIGLRHGISAIRQSVQTEHPSAAELDKLLDMTSQVITDMRAFAKTVREGVARQETELLVALRRQAKQVQEFYGLSISIEAAEDFRLSDRLAAEVFQIVNEGMSNIRKHTRARAGRIHLKNVDDQLHIRIENETPEGPPAQFLPGSIAERTTALGGTIEISQTAQGATTVHIAIPV</sequence>
<dbReference type="PANTHER" id="PTHR24421:SF37">
    <property type="entry name" value="SENSOR HISTIDINE KINASE NARS"/>
    <property type="match status" value="1"/>
</dbReference>
<evidence type="ECO:0000313" key="12">
    <source>
        <dbReference type="Proteomes" id="UP000642144"/>
    </source>
</evidence>
<keyword evidence="8 9" id="KW-0472">Membrane</keyword>
<evidence type="ECO:0000256" key="9">
    <source>
        <dbReference type="SAM" id="Phobius"/>
    </source>
</evidence>
<dbReference type="RefSeq" id="WP_161058115.1">
    <property type="nucleotide sequence ID" value="NZ_WWCT01000039.1"/>
</dbReference>
<dbReference type="Pfam" id="PF07730">
    <property type="entry name" value="HisKA_3"/>
    <property type="match status" value="1"/>
</dbReference>
<feature type="domain" description="Signal transduction histidine kinase subgroup 3 dimerisation and phosphoacceptor" evidence="10">
    <location>
        <begin position="369"/>
        <end position="433"/>
    </location>
</feature>
<keyword evidence="6 9" id="KW-1133">Transmembrane helix</keyword>
<dbReference type="CDD" id="cd16917">
    <property type="entry name" value="HATPase_UhpB-NarQ-NarX-like"/>
    <property type="match status" value="1"/>
</dbReference>
<comment type="subcellular location">
    <subcellularLocation>
        <location evidence="1">Cell membrane</location>
        <topology evidence="1">Multi-pass membrane protein</topology>
    </subcellularLocation>
</comment>
<keyword evidence="7" id="KW-0902">Two-component regulatory system</keyword>
<comment type="caution">
    <text evidence="11">The sequence shown here is derived from an EMBL/GenBank/DDBJ whole genome shotgun (WGS) entry which is preliminary data.</text>
</comment>
<evidence type="ECO:0000256" key="8">
    <source>
        <dbReference type="ARBA" id="ARBA00023136"/>
    </source>
</evidence>
<evidence type="ECO:0000256" key="4">
    <source>
        <dbReference type="ARBA" id="ARBA00022692"/>
    </source>
</evidence>
<keyword evidence="12" id="KW-1185">Reference proteome</keyword>
<proteinExistence type="predicted"/>
<evidence type="ECO:0000256" key="1">
    <source>
        <dbReference type="ARBA" id="ARBA00004651"/>
    </source>
</evidence>
<organism evidence="11 12">
    <name type="scientific">Duganella levis</name>
    <dbReference type="NCBI Taxonomy" id="2692169"/>
    <lineage>
        <taxon>Bacteria</taxon>
        <taxon>Pseudomonadati</taxon>
        <taxon>Pseudomonadota</taxon>
        <taxon>Betaproteobacteria</taxon>
        <taxon>Burkholderiales</taxon>
        <taxon>Oxalobacteraceae</taxon>
        <taxon>Telluria group</taxon>
        <taxon>Duganella</taxon>
    </lineage>
</organism>
<evidence type="ECO:0000256" key="5">
    <source>
        <dbReference type="ARBA" id="ARBA00022777"/>
    </source>
</evidence>
<keyword evidence="2" id="KW-1003">Cell membrane</keyword>
<accession>A0ABW9W8N1</accession>
<evidence type="ECO:0000313" key="11">
    <source>
        <dbReference type="EMBL" id="MYN30457.1"/>
    </source>
</evidence>
<dbReference type="PANTHER" id="PTHR24421">
    <property type="entry name" value="NITRATE/NITRITE SENSOR PROTEIN NARX-RELATED"/>
    <property type="match status" value="1"/>
</dbReference>
<dbReference type="GO" id="GO:0016301">
    <property type="term" value="F:kinase activity"/>
    <property type="evidence" value="ECO:0007669"/>
    <property type="project" value="UniProtKB-KW"/>
</dbReference>
<dbReference type="InterPro" id="IPR036890">
    <property type="entry name" value="HATPase_C_sf"/>
</dbReference>
<dbReference type="InterPro" id="IPR050482">
    <property type="entry name" value="Sensor_HK_TwoCompSys"/>
</dbReference>
<dbReference type="Proteomes" id="UP000642144">
    <property type="component" value="Unassembled WGS sequence"/>
</dbReference>
<dbReference type="SUPFAM" id="SSF55874">
    <property type="entry name" value="ATPase domain of HSP90 chaperone/DNA topoisomerase II/histidine kinase"/>
    <property type="match status" value="1"/>
</dbReference>
<evidence type="ECO:0000259" key="10">
    <source>
        <dbReference type="Pfam" id="PF07730"/>
    </source>
</evidence>
<feature type="transmembrane region" description="Helical" evidence="9">
    <location>
        <begin position="20"/>
        <end position="42"/>
    </location>
</feature>
<gene>
    <name evidence="11" type="ORF">GTP69_29025</name>
</gene>
<feature type="transmembrane region" description="Helical" evidence="9">
    <location>
        <begin position="159"/>
        <end position="179"/>
    </location>
</feature>
<reference evidence="11 12" key="1">
    <citation type="submission" date="2019-12" db="EMBL/GenBank/DDBJ databases">
        <title>Novel species isolated from a subtropical stream in China.</title>
        <authorList>
            <person name="Lu H."/>
        </authorList>
    </citation>
    <scope>NUCLEOTIDE SEQUENCE [LARGE SCALE GENOMIC DNA]</scope>
    <source>
        <strain evidence="11 12">CY42W</strain>
    </source>
</reference>
<dbReference type="Gene3D" id="1.20.5.1930">
    <property type="match status" value="1"/>
</dbReference>